<dbReference type="InterPro" id="IPR029063">
    <property type="entry name" value="SAM-dependent_MTases_sf"/>
</dbReference>
<reference evidence="9" key="1">
    <citation type="submission" date="2022-11" db="UniProtKB">
        <authorList>
            <consortium name="WormBaseParasite"/>
        </authorList>
    </citation>
    <scope>IDENTIFICATION</scope>
</reference>
<keyword evidence="2 4" id="KW-0808">Transferase</keyword>
<dbReference type="Pfam" id="PF05185">
    <property type="entry name" value="PRMT5"/>
    <property type="match status" value="1"/>
</dbReference>
<dbReference type="Gene3D" id="2.70.160.11">
    <property type="entry name" value="Hnrnp arginine n-methyltransferase1"/>
    <property type="match status" value="1"/>
</dbReference>
<evidence type="ECO:0000259" key="6">
    <source>
        <dbReference type="Pfam" id="PF17285"/>
    </source>
</evidence>
<feature type="domain" description="PRMT5 oligomerisation" evidence="7">
    <location>
        <begin position="437"/>
        <end position="613"/>
    </location>
</feature>
<dbReference type="GO" id="GO:0032259">
    <property type="term" value="P:methylation"/>
    <property type="evidence" value="ECO:0007669"/>
    <property type="project" value="UniProtKB-KW"/>
</dbReference>
<dbReference type="InterPro" id="IPR035075">
    <property type="entry name" value="PRMT5"/>
</dbReference>
<evidence type="ECO:0000256" key="1">
    <source>
        <dbReference type="ARBA" id="ARBA00022603"/>
    </source>
</evidence>
<dbReference type="Pfam" id="PF17285">
    <property type="entry name" value="PRMT5_TIM"/>
    <property type="match status" value="1"/>
</dbReference>
<dbReference type="PANTHER" id="PTHR10738:SF0">
    <property type="entry name" value="PROTEIN ARGININE N-METHYLTRANSFERASE 5"/>
    <property type="match status" value="1"/>
</dbReference>
<dbReference type="InterPro" id="IPR025799">
    <property type="entry name" value="Arg_MeTrfase"/>
</dbReference>
<evidence type="ECO:0000256" key="2">
    <source>
        <dbReference type="ARBA" id="ARBA00022679"/>
    </source>
</evidence>
<keyword evidence="3 4" id="KW-0949">S-adenosyl-L-methionine</keyword>
<dbReference type="GO" id="GO:0016274">
    <property type="term" value="F:protein-arginine N-methyltransferase activity"/>
    <property type="evidence" value="ECO:0007669"/>
    <property type="project" value="InterPro"/>
</dbReference>
<accession>A0A914Z5K8</accession>
<dbReference type="Gene3D" id="3.40.50.150">
    <property type="entry name" value="Vaccinia Virus protein VP39"/>
    <property type="match status" value="1"/>
</dbReference>
<keyword evidence="1 4" id="KW-0489">Methyltransferase</keyword>
<feature type="domain" description="PRMT5 TIM barrel" evidence="6">
    <location>
        <begin position="40"/>
        <end position="150"/>
    </location>
</feature>
<dbReference type="PROSITE" id="PS51678">
    <property type="entry name" value="SAM_MT_PRMT"/>
    <property type="match status" value="1"/>
</dbReference>
<sequence length="619" mass="71475">MKTLQTSSTIGWNVTPTDVMLKQKCDTNITQICTSIGKDGYNYIAYPIGGLERAKYEFPKDPEAPITDIPPINLPDSQLHQYLWKNYITGRTSSWIDTDIEDPKTSKTSMNELRMELRHAAFLGLQDVIIPIKRVEYDNLIKVIYHCLWVECLDINTEKVTVGIKLLGNEMDMEFSNPDYYPRWRGEPLDLFALDGDIFNSASSMILSQATIGGLFTIPYNQKFLIMCENTCEPILRKHFAETLTPLISNIIIQRQLPTITDWDFSLHDQLTLPSTPSWKDLTSFDYQNMEADKLKYKLYAEALLKVIHGQLIDRDGIVVVYILGAGRSGLAQICMDVIKGSVPETIRNRVNLIAIEKNPHAVLSLTYYNEILWHSKVQIIEGDIHYVLKNEKIPKADIIVTELLGSFGDNGLAPECWKSSLPLLKETTEFIPSKFETFLAPVCATKLRDQLRDSMVSVFEEKRAINAKFDKETGEFKYWRPRTWYDHFYVSSMKRFFAPAQPQHVSQFICPTINDQEYNNERHNIIKYDIEEACEIDGFVGYMAAVLAKDVFVSNSPYFRKGKYTCSKSWLPCYIPLREGIHVKKESEVLFYFWRKVSDQGVWYEWKVEYTVSLFIIH</sequence>
<dbReference type="Pfam" id="PF17286">
    <property type="entry name" value="PRMT5_C"/>
    <property type="match status" value="1"/>
</dbReference>
<evidence type="ECO:0000313" key="8">
    <source>
        <dbReference type="Proteomes" id="UP000887577"/>
    </source>
</evidence>
<dbReference type="WBParaSite" id="PSU_v2.g7238.t1">
    <property type="protein sequence ID" value="PSU_v2.g7238.t1"/>
    <property type="gene ID" value="PSU_v2.g7238"/>
</dbReference>
<evidence type="ECO:0000259" key="5">
    <source>
        <dbReference type="Pfam" id="PF05185"/>
    </source>
</evidence>
<feature type="domain" description="PRMT5 arginine-N-methyltransferase" evidence="5">
    <location>
        <begin position="266"/>
        <end position="428"/>
    </location>
</feature>
<dbReference type="GO" id="GO:0005634">
    <property type="term" value="C:nucleus"/>
    <property type="evidence" value="ECO:0007669"/>
    <property type="project" value="TreeGrafter"/>
</dbReference>
<evidence type="ECO:0000256" key="3">
    <source>
        <dbReference type="ARBA" id="ARBA00022691"/>
    </source>
</evidence>
<dbReference type="GO" id="GO:0005829">
    <property type="term" value="C:cytosol"/>
    <property type="evidence" value="ECO:0007669"/>
    <property type="project" value="TreeGrafter"/>
</dbReference>
<dbReference type="AlphaFoldDB" id="A0A914Z5K8"/>
<evidence type="ECO:0000259" key="7">
    <source>
        <dbReference type="Pfam" id="PF17286"/>
    </source>
</evidence>
<evidence type="ECO:0000313" key="9">
    <source>
        <dbReference type="WBParaSite" id="PSU_v2.g7238.t1"/>
    </source>
</evidence>
<dbReference type="InterPro" id="IPR035248">
    <property type="entry name" value="PRMT5_C"/>
</dbReference>
<dbReference type="PANTHER" id="PTHR10738">
    <property type="entry name" value="PROTEIN ARGININE N-METHYLTRANSFERASE 5"/>
    <property type="match status" value="1"/>
</dbReference>
<name>A0A914Z5K8_9BILA</name>
<keyword evidence="8" id="KW-1185">Reference proteome</keyword>
<organism evidence="8 9">
    <name type="scientific">Panagrolaimus superbus</name>
    <dbReference type="NCBI Taxonomy" id="310955"/>
    <lineage>
        <taxon>Eukaryota</taxon>
        <taxon>Metazoa</taxon>
        <taxon>Ecdysozoa</taxon>
        <taxon>Nematoda</taxon>
        <taxon>Chromadorea</taxon>
        <taxon>Rhabditida</taxon>
        <taxon>Tylenchina</taxon>
        <taxon>Panagrolaimomorpha</taxon>
        <taxon>Panagrolaimoidea</taxon>
        <taxon>Panagrolaimidae</taxon>
        <taxon>Panagrolaimus</taxon>
    </lineage>
</organism>
<evidence type="ECO:0000256" key="4">
    <source>
        <dbReference type="PROSITE-ProRule" id="PRU01015"/>
    </source>
</evidence>
<protein>
    <submittedName>
        <fullName evidence="9">Protein arginine N-methyltransferase</fullName>
    </submittedName>
</protein>
<dbReference type="Gene3D" id="3.20.20.150">
    <property type="entry name" value="Divalent-metal-dependent TIM barrel enzymes"/>
    <property type="match status" value="1"/>
</dbReference>
<proteinExistence type="predicted"/>
<dbReference type="Proteomes" id="UP000887577">
    <property type="component" value="Unplaced"/>
</dbReference>
<dbReference type="InterPro" id="IPR035247">
    <property type="entry name" value="PRMT5_TIM"/>
</dbReference>
<dbReference type="GO" id="GO:0006355">
    <property type="term" value="P:regulation of DNA-templated transcription"/>
    <property type="evidence" value="ECO:0007669"/>
    <property type="project" value="TreeGrafter"/>
</dbReference>
<dbReference type="SUPFAM" id="SSF53335">
    <property type="entry name" value="S-adenosyl-L-methionine-dependent methyltransferases"/>
    <property type="match status" value="1"/>
</dbReference>